<evidence type="ECO:0000256" key="1">
    <source>
        <dbReference type="SAM" id="MobiDB-lite"/>
    </source>
</evidence>
<dbReference type="OrthoDB" id="10689017at2759"/>
<evidence type="ECO:0000313" key="3">
    <source>
        <dbReference type="Proteomes" id="UP000039865"/>
    </source>
</evidence>
<feature type="compositionally biased region" description="Polar residues" evidence="1">
    <location>
        <begin position="37"/>
        <end position="61"/>
    </location>
</feature>
<feature type="region of interest" description="Disordered" evidence="1">
    <location>
        <begin position="448"/>
        <end position="476"/>
    </location>
</feature>
<feature type="region of interest" description="Disordered" evidence="1">
    <location>
        <begin position="236"/>
        <end position="259"/>
    </location>
</feature>
<name>A0A078A918_STYLE</name>
<dbReference type="AlphaFoldDB" id="A0A078A918"/>
<dbReference type="InParanoid" id="A0A078A918"/>
<feature type="compositionally biased region" description="Basic and acidic residues" evidence="1">
    <location>
        <begin position="240"/>
        <end position="259"/>
    </location>
</feature>
<feature type="region of interest" description="Disordered" evidence="1">
    <location>
        <begin position="31"/>
        <end position="64"/>
    </location>
</feature>
<organism evidence="2 3">
    <name type="scientific">Stylonychia lemnae</name>
    <name type="common">Ciliate</name>
    <dbReference type="NCBI Taxonomy" id="5949"/>
    <lineage>
        <taxon>Eukaryota</taxon>
        <taxon>Sar</taxon>
        <taxon>Alveolata</taxon>
        <taxon>Ciliophora</taxon>
        <taxon>Intramacronucleata</taxon>
        <taxon>Spirotrichea</taxon>
        <taxon>Stichotrichia</taxon>
        <taxon>Sporadotrichida</taxon>
        <taxon>Oxytrichidae</taxon>
        <taxon>Stylonychinae</taxon>
        <taxon>Stylonychia</taxon>
    </lineage>
</organism>
<evidence type="ECO:0000313" key="2">
    <source>
        <dbReference type="EMBL" id="CDW77298.1"/>
    </source>
</evidence>
<protein>
    <submittedName>
        <fullName evidence="2">Uncharacterized protein</fullName>
    </submittedName>
</protein>
<keyword evidence="3" id="KW-1185">Reference proteome</keyword>
<dbReference type="EMBL" id="CCKQ01006014">
    <property type="protein sequence ID" value="CDW77298.1"/>
    <property type="molecule type" value="Genomic_DNA"/>
</dbReference>
<sequence length="897" mass="106121">MNQRIGIFSPQMLDKIQIKSQKRRVIQLQLSHDSDPESQAQQPETINTEYPGNNESRAQTTKSRREINLQVRSQNQVKRNHQLVEKRIKSPTNFVNNTLKLGSPNKFQGHEEVIIKTKIRSPSKISNEKRSIKTQQNMRQKDFLIATKRNNQNSALRKLLNSSTKASHRDVNESALNKSLLSPKSILNHDIQDFSASKMSNLFSRKQPRKSRYQHFDSSNKVDHGKLLSLSEIMEQCRQQQREKQEKKEKEAQVQSEKKLNNTFSKNQNLSLLTMEENLIYNSSFNELERRQMDQQYLKFARSLEKQNFSEIMKKTRVDLKKAINTTQNLLVDNSQKQSIQLKTSPLTNEFTLNAMVFGYYKIDLLNKQQPVSVLIQGHKGDINIYCSSTISEPNEQNNQSHFMNQQGLQKYAIPSMYLSIETTELSKIKIIVCFGIDSLRKTEHSIHEQSKLQLQNQNSQKEDDDGMSGGNGHKLPFNKLISQKQSEIKNNIQKMIQDEDQAMKFFRYLGKLKKKKEEQKIEELKMKMNMQNVKNFVMDNIDQKKLIELHERQRSIDYLSRWDTIRENLDQQRQINEKAYRLNLQIKLWKSVLAKYEVINRLNLIYKEKIQIRDDKIKVYRCAQVMKRFLQKLLKRKGKTTEKRNQNIIRHSFYVGIIGSKETEEKRALNIIKIFLLQNLGVQQIHSAFKTFRTKFQILQRRMRKEIMFKEEKIGVLIKYFEKERQRMLIQFIKMKDKGLQELGPQINGIPENIRNKLLLYYYKSCRRHYTKRYYDYIRELKQKGIDQNSNLIVEDENYKIWKFKEIDFDIKLSTSYLQTAQRGAQLIMSKYSYPSSMIKQNKQPTQSPSGLFLTETYGSDDKQVVKPRFKFLPDVELMHQLIIRATMIRNETQIE</sequence>
<dbReference type="Proteomes" id="UP000039865">
    <property type="component" value="Unassembled WGS sequence"/>
</dbReference>
<reference evidence="2 3" key="1">
    <citation type="submission" date="2014-06" db="EMBL/GenBank/DDBJ databases">
        <authorList>
            <person name="Swart Estienne"/>
        </authorList>
    </citation>
    <scope>NUCLEOTIDE SEQUENCE [LARGE SCALE GENOMIC DNA]</scope>
    <source>
        <strain evidence="2 3">130c</strain>
    </source>
</reference>
<proteinExistence type="predicted"/>
<accession>A0A078A918</accession>
<gene>
    <name evidence="2" type="primary">Contig239.g275</name>
    <name evidence="2" type="ORF">STYLEM_6258</name>
</gene>